<name>A0AAP2DV18_9BACT</name>
<evidence type="ECO:0000313" key="2">
    <source>
        <dbReference type="Proteomes" id="UP001319080"/>
    </source>
</evidence>
<organism evidence="1 2">
    <name type="scientific">Dawidia cretensis</name>
    <dbReference type="NCBI Taxonomy" id="2782350"/>
    <lineage>
        <taxon>Bacteria</taxon>
        <taxon>Pseudomonadati</taxon>
        <taxon>Bacteroidota</taxon>
        <taxon>Cytophagia</taxon>
        <taxon>Cytophagales</taxon>
        <taxon>Chryseotaleaceae</taxon>
        <taxon>Dawidia</taxon>
    </lineage>
</organism>
<evidence type="ECO:0000313" key="1">
    <source>
        <dbReference type="EMBL" id="MBT1707965.1"/>
    </source>
</evidence>
<dbReference type="EMBL" id="JAHESE010000004">
    <property type="protein sequence ID" value="MBT1707965.1"/>
    <property type="molecule type" value="Genomic_DNA"/>
</dbReference>
<dbReference type="Proteomes" id="UP001319080">
    <property type="component" value="Unassembled WGS sequence"/>
</dbReference>
<proteinExistence type="predicted"/>
<dbReference type="AlphaFoldDB" id="A0AAP2DV18"/>
<keyword evidence="2" id="KW-1185">Reference proteome</keyword>
<accession>A0AAP2DV18</accession>
<gene>
    <name evidence="1" type="ORF">KK062_07020</name>
</gene>
<comment type="caution">
    <text evidence="1">The sequence shown here is derived from an EMBL/GenBank/DDBJ whole genome shotgun (WGS) entry which is preliminary data.</text>
</comment>
<protein>
    <submittedName>
        <fullName evidence="1">Uncharacterized protein</fullName>
    </submittedName>
</protein>
<sequence>MSARSNNRVLQSVHALPQPVYYCLSEDKLKTLCLYRYTTQEFIDLFFDTGRLRLNSLRIYRAERKPDHKLNVEVEDRQEGKGLIVTNPTHADEKDFSHGFLNLSTSLTCSDELRRTFERASGGKKKYGMFEIQEPIPFGQAIAARIHAHYPLQHILAGKCDYAERRDKLLETHDPDFLRDVLGDLEDKDLVSYLAAPSDYKGRSVQDVVKVFFLKEKQLEHQSEFRYLWKSEALAVRDYLDIEVPEAVQYCRFVR</sequence>
<reference evidence="1 2" key="1">
    <citation type="submission" date="2021-05" db="EMBL/GenBank/DDBJ databases">
        <title>A Polyphasic approach of four new species of the genus Ohtaekwangia: Ohtaekwangia histidinii sp. nov., Ohtaekwangia cretensis sp. nov., Ohtaekwangia indiensis sp. nov., Ohtaekwangia reichenbachii sp. nov. from diverse environment.</title>
        <authorList>
            <person name="Octaviana S."/>
        </authorList>
    </citation>
    <scope>NUCLEOTIDE SEQUENCE [LARGE SCALE GENOMIC DNA]</scope>
    <source>
        <strain evidence="1 2">PWU5</strain>
    </source>
</reference>
<dbReference type="RefSeq" id="WP_254083556.1">
    <property type="nucleotide sequence ID" value="NZ_JAHESE010000004.1"/>
</dbReference>